<keyword evidence="2" id="KW-1185">Reference proteome</keyword>
<evidence type="ECO:0008006" key="3">
    <source>
        <dbReference type="Google" id="ProtNLM"/>
    </source>
</evidence>
<organism evidence="1 2">
    <name type="scientific">Calocera viscosa (strain TUFC12733)</name>
    <dbReference type="NCBI Taxonomy" id="1330018"/>
    <lineage>
        <taxon>Eukaryota</taxon>
        <taxon>Fungi</taxon>
        <taxon>Dikarya</taxon>
        <taxon>Basidiomycota</taxon>
        <taxon>Agaricomycotina</taxon>
        <taxon>Dacrymycetes</taxon>
        <taxon>Dacrymycetales</taxon>
        <taxon>Dacrymycetaceae</taxon>
        <taxon>Calocera</taxon>
    </lineage>
</organism>
<dbReference type="EMBL" id="KV417272">
    <property type="protein sequence ID" value="KZO99303.1"/>
    <property type="molecule type" value="Genomic_DNA"/>
</dbReference>
<proteinExistence type="predicted"/>
<sequence>MSSTMKALPQEIWREVFLAAYHSLLPLSLQNNQTDPYNLASRLVRIGAREKMTMTLAAVCMTWRDIVRDTSALWTDLTCPLTTNGKYADNLSALQHLKLGLALSRHRALTVRIFMYGLWNNSSSFDIALDSLLPHMSRACHIKIIYVKTRHDGTILEGATRLVIPQLLKEYIEPVLAEARSLHGRKTVRYTRHQQLLVENEYIHTGM</sequence>
<reference evidence="1 2" key="1">
    <citation type="journal article" date="2016" name="Mol. Biol. Evol.">
        <title>Comparative Genomics of Early-Diverging Mushroom-Forming Fungi Provides Insights into the Origins of Lignocellulose Decay Capabilities.</title>
        <authorList>
            <person name="Nagy L.G."/>
            <person name="Riley R."/>
            <person name="Tritt A."/>
            <person name="Adam C."/>
            <person name="Daum C."/>
            <person name="Floudas D."/>
            <person name="Sun H."/>
            <person name="Yadav J.S."/>
            <person name="Pangilinan J."/>
            <person name="Larsson K.H."/>
            <person name="Matsuura K."/>
            <person name="Barry K."/>
            <person name="Labutti K."/>
            <person name="Kuo R."/>
            <person name="Ohm R.A."/>
            <person name="Bhattacharya S.S."/>
            <person name="Shirouzu T."/>
            <person name="Yoshinaga Y."/>
            <person name="Martin F.M."/>
            <person name="Grigoriev I.V."/>
            <person name="Hibbett D.S."/>
        </authorList>
    </citation>
    <scope>NUCLEOTIDE SEQUENCE [LARGE SCALE GENOMIC DNA]</scope>
    <source>
        <strain evidence="1 2">TUFC12733</strain>
    </source>
</reference>
<dbReference type="OrthoDB" id="2269034at2759"/>
<dbReference type="AlphaFoldDB" id="A0A167Q0H7"/>
<protein>
    <recommendedName>
        <fullName evidence="3">F-box domain-containing protein</fullName>
    </recommendedName>
</protein>
<dbReference type="Proteomes" id="UP000076738">
    <property type="component" value="Unassembled WGS sequence"/>
</dbReference>
<accession>A0A167Q0H7</accession>
<name>A0A167Q0H7_CALVF</name>
<evidence type="ECO:0000313" key="1">
    <source>
        <dbReference type="EMBL" id="KZO99303.1"/>
    </source>
</evidence>
<gene>
    <name evidence="1" type="ORF">CALVIDRAFT_553249</name>
</gene>
<evidence type="ECO:0000313" key="2">
    <source>
        <dbReference type="Proteomes" id="UP000076738"/>
    </source>
</evidence>